<name>A0A7V3RHZ6_UNCW3</name>
<dbReference type="PROSITE" id="PS50293">
    <property type="entry name" value="TPR_REGION"/>
    <property type="match status" value="1"/>
</dbReference>
<dbReference type="InterPro" id="IPR001054">
    <property type="entry name" value="A/G_cyclase"/>
</dbReference>
<dbReference type="Pfam" id="PF13181">
    <property type="entry name" value="TPR_8"/>
    <property type="match status" value="1"/>
</dbReference>
<dbReference type="PROSITE" id="PS50125">
    <property type="entry name" value="GUANYLATE_CYCLASE_2"/>
    <property type="match status" value="1"/>
</dbReference>
<keyword evidence="2" id="KW-0963">Cytoplasm</keyword>
<dbReference type="CDD" id="cd07302">
    <property type="entry name" value="CHD"/>
    <property type="match status" value="1"/>
</dbReference>
<dbReference type="SUPFAM" id="SSF55073">
    <property type="entry name" value="Nucleotide cyclase"/>
    <property type="match status" value="1"/>
</dbReference>
<evidence type="ECO:0000256" key="3">
    <source>
        <dbReference type="ARBA" id="ARBA00022737"/>
    </source>
</evidence>
<dbReference type="Gene3D" id="3.30.70.1230">
    <property type="entry name" value="Nucleotide cyclase"/>
    <property type="match status" value="1"/>
</dbReference>
<reference evidence="6" key="1">
    <citation type="journal article" date="2020" name="mSystems">
        <title>Genome- and Community-Level Interaction Insights into Carbon Utilization and Element Cycling Functions of Hydrothermarchaeota in Hydrothermal Sediment.</title>
        <authorList>
            <person name="Zhou Z."/>
            <person name="Liu Y."/>
            <person name="Xu W."/>
            <person name="Pan J."/>
            <person name="Luo Z.H."/>
            <person name="Li M."/>
        </authorList>
    </citation>
    <scope>NUCLEOTIDE SEQUENCE [LARGE SCALE GENOMIC DNA]</scope>
    <source>
        <strain evidence="6">SpSt-961</strain>
    </source>
</reference>
<dbReference type="GO" id="GO:0035556">
    <property type="term" value="P:intracellular signal transduction"/>
    <property type="evidence" value="ECO:0007669"/>
    <property type="project" value="InterPro"/>
</dbReference>
<dbReference type="InterPro" id="IPR019734">
    <property type="entry name" value="TPR_rpt"/>
</dbReference>
<dbReference type="InterPro" id="IPR052386">
    <property type="entry name" value="GPSM"/>
</dbReference>
<dbReference type="AlphaFoldDB" id="A0A7V3RHZ6"/>
<dbReference type="PANTHER" id="PTHR45954">
    <property type="entry name" value="LD33695P"/>
    <property type="match status" value="1"/>
</dbReference>
<dbReference type="Pfam" id="PF00211">
    <property type="entry name" value="Guanylate_cyc"/>
    <property type="match status" value="1"/>
</dbReference>
<dbReference type="SMART" id="SM00028">
    <property type="entry name" value="TPR"/>
    <property type="match status" value="8"/>
</dbReference>
<dbReference type="Pfam" id="PF13424">
    <property type="entry name" value="TPR_12"/>
    <property type="match status" value="3"/>
</dbReference>
<dbReference type="SUPFAM" id="SSF52540">
    <property type="entry name" value="P-loop containing nucleoside triphosphate hydrolases"/>
    <property type="match status" value="1"/>
</dbReference>
<keyword evidence="3" id="KW-0677">Repeat</keyword>
<protein>
    <submittedName>
        <fullName evidence="6">Tetratricopeptide repeat protein</fullName>
    </submittedName>
</protein>
<dbReference type="InterPro" id="IPR041664">
    <property type="entry name" value="AAA_16"/>
</dbReference>
<dbReference type="PROSITE" id="PS50005">
    <property type="entry name" value="TPR"/>
    <property type="match status" value="3"/>
</dbReference>
<proteinExistence type="predicted"/>
<dbReference type="GO" id="GO:0004016">
    <property type="term" value="F:adenylate cyclase activity"/>
    <property type="evidence" value="ECO:0007669"/>
    <property type="project" value="UniProtKB-ARBA"/>
</dbReference>
<dbReference type="EMBL" id="DTOZ01000153">
    <property type="protein sequence ID" value="HGE78547.1"/>
    <property type="molecule type" value="Genomic_DNA"/>
</dbReference>
<accession>A0A7V3RHZ6</accession>
<evidence type="ECO:0000256" key="2">
    <source>
        <dbReference type="ARBA" id="ARBA00022490"/>
    </source>
</evidence>
<dbReference type="InterPro" id="IPR011990">
    <property type="entry name" value="TPR-like_helical_dom_sf"/>
</dbReference>
<comment type="subcellular location">
    <subcellularLocation>
        <location evidence="1">Cytoplasm</location>
    </subcellularLocation>
</comment>
<sequence length="1020" mass="118251">MGEKRLATVLYADISGFTELTTRIGMEKTTDFINECFNNIDEIINRHGGTIIRHEGDRVIAIFGFPRSYGNDSNNALLSSLKIKEHIRKMKYDIDVHIGVGTGEVLISDNEIYGHIFDEVAALEEKAEKGQIFVNEECYRINKGLFIFEDCENGYQLIGRRPLKQEPEFIVKCWDKEYEQLKQAMMEMPRFIIVSGERGIGKSTFIREGIKRITSEKSYAVYETTLVEQDYFMPFSSILNIVCQIKPDFKISISEERFKNKMWREMASVILLASHQNPLVIIFKNAEVMDEATRGFFEYLKSEMEGSKLIIIFETRDDNFHKKLAREKDFAITNIHLQCMDDEIILEIINHNLKEYPLHDSFKKSALALCAGNPDNAMRLSIYIKNSFPPGTALKEIPFSGHIQEITEALIDTIPLEYLNGLFILSLFNKGVELPLIYKLMSNTDDFLNYCLSQRLLLTRGMEIHFVSEHFSKCLRSRLTKKKLQAFHKKIADILIQTSETKDYGYIAYHLKNAGELEGAIHYLKNFVEYLESEFYYEQCIPVYDEILELLSEDRVDERIGIQIKKAQLFHIMGEREEELKTIRQLQDILNQSDKKDYRIKVGLLYANYLEAIADYEGALKVLNELRMEKEDALILEKIGINYYNKNNMAKGIEVLNQALSLAQNSDDYSLTGNIFKDIGLCYWKLGDKDQALFHYKKARTYYEKNNDRIALSRLNVNIANVYYYLSQFEQALVYYNEALNTARKINDPIFLAQILSNIGGVYIRFGEYEKALENFQEALEIDRRRLNRRGEAIRLSNIGHVYGMIGELKKAIEYFIQALKIDESIKNTAGIAIRYGNIATCCILGEDYEAGIKYLTKALELSESIGAKDYIAYYHNVIGFAYLKTGDLDKAEFHLDKGYSMARLAKNLSYEIIAHSTFGLLYLTKGDLKKALQHSNWAVKKLLGMKEIEGDKEQIYFIHYKILQKLSDSEGAKRYLQLAYESLIEQSSRFKNEEHQRKFLEISKNKEIIEEWRRVLKQE</sequence>
<evidence type="ECO:0000256" key="4">
    <source>
        <dbReference type="PROSITE-ProRule" id="PRU00339"/>
    </source>
</evidence>
<dbReference type="GO" id="GO:0009190">
    <property type="term" value="P:cyclic nucleotide biosynthetic process"/>
    <property type="evidence" value="ECO:0007669"/>
    <property type="project" value="InterPro"/>
</dbReference>
<dbReference type="PANTHER" id="PTHR45954:SF1">
    <property type="entry name" value="LD33695P"/>
    <property type="match status" value="1"/>
</dbReference>
<dbReference type="GO" id="GO:0001965">
    <property type="term" value="F:G-protein alpha-subunit binding"/>
    <property type="evidence" value="ECO:0007669"/>
    <property type="project" value="TreeGrafter"/>
</dbReference>
<dbReference type="GO" id="GO:0005938">
    <property type="term" value="C:cell cortex"/>
    <property type="evidence" value="ECO:0007669"/>
    <property type="project" value="TreeGrafter"/>
</dbReference>
<feature type="repeat" description="TPR" evidence="4">
    <location>
        <begin position="673"/>
        <end position="706"/>
    </location>
</feature>
<evidence type="ECO:0000259" key="5">
    <source>
        <dbReference type="PROSITE" id="PS50125"/>
    </source>
</evidence>
<dbReference type="InterPro" id="IPR029787">
    <property type="entry name" value="Nucleotide_cyclase"/>
</dbReference>
<dbReference type="SUPFAM" id="SSF48452">
    <property type="entry name" value="TPR-like"/>
    <property type="match status" value="2"/>
</dbReference>
<comment type="caution">
    <text evidence="6">The sequence shown here is derived from an EMBL/GenBank/DDBJ whole genome shotgun (WGS) entry which is preliminary data.</text>
</comment>
<dbReference type="GO" id="GO:0005092">
    <property type="term" value="F:GDP-dissociation inhibitor activity"/>
    <property type="evidence" value="ECO:0007669"/>
    <property type="project" value="TreeGrafter"/>
</dbReference>
<feature type="domain" description="Guanylate cyclase" evidence="5">
    <location>
        <begin position="8"/>
        <end position="124"/>
    </location>
</feature>
<dbReference type="Gene3D" id="1.25.40.10">
    <property type="entry name" value="Tetratricopeptide repeat domain"/>
    <property type="match status" value="3"/>
</dbReference>
<feature type="repeat" description="TPR" evidence="4">
    <location>
        <begin position="753"/>
        <end position="786"/>
    </location>
</feature>
<evidence type="ECO:0000313" key="6">
    <source>
        <dbReference type="EMBL" id="HGE78547.1"/>
    </source>
</evidence>
<keyword evidence="4" id="KW-0802">TPR repeat</keyword>
<evidence type="ECO:0000256" key="1">
    <source>
        <dbReference type="ARBA" id="ARBA00004496"/>
    </source>
</evidence>
<feature type="repeat" description="TPR" evidence="4">
    <location>
        <begin position="793"/>
        <end position="826"/>
    </location>
</feature>
<dbReference type="Pfam" id="PF13191">
    <property type="entry name" value="AAA_16"/>
    <property type="match status" value="1"/>
</dbReference>
<dbReference type="Gene3D" id="3.40.50.300">
    <property type="entry name" value="P-loop containing nucleotide triphosphate hydrolases"/>
    <property type="match status" value="1"/>
</dbReference>
<gene>
    <name evidence="6" type="ORF">ENX68_06075</name>
</gene>
<dbReference type="InterPro" id="IPR027417">
    <property type="entry name" value="P-loop_NTPase"/>
</dbReference>
<organism evidence="6">
    <name type="scientific">candidate division WOR-3 bacterium</name>
    <dbReference type="NCBI Taxonomy" id="2052148"/>
    <lineage>
        <taxon>Bacteria</taxon>
        <taxon>Bacteria division WOR-3</taxon>
    </lineage>
</organism>